<proteinExistence type="predicted"/>
<dbReference type="PANTHER" id="PTHR11439:SF463">
    <property type="entry name" value="REVERSE TRANSCRIPTASE TY1_COPIA-TYPE DOMAIN-CONTAINING PROTEIN"/>
    <property type="match status" value="1"/>
</dbReference>
<dbReference type="AlphaFoldDB" id="A0A7S0XZB5"/>
<reference evidence="1" key="1">
    <citation type="submission" date="2021-01" db="EMBL/GenBank/DDBJ databases">
        <authorList>
            <person name="Corre E."/>
            <person name="Pelletier E."/>
            <person name="Niang G."/>
            <person name="Scheremetjew M."/>
            <person name="Finn R."/>
            <person name="Kale V."/>
            <person name="Holt S."/>
            <person name="Cochrane G."/>
            <person name="Meng A."/>
            <person name="Brown T."/>
            <person name="Cohen L."/>
        </authorList>
    </citation>
    <scope>NUCLEOTIDE SEQUENCE</scope>
    <source>
        <strain evidence="1">CCMP441</strain>
    </source>
</reference>
<dbReference type="PANTHER" id="PTHR11439">
    <property type="entry name" value="GAG-POL-RELATED RETROTRANSPOSON"/>
    <property type="match status" value="1"/>
</dbReference>
<dbReference type="CDD" id="cd09272">
    <property type="entry name" value="RNase_HI_RT_Ty1"/>
    <property type="match status" value="1"/>
</dbReference>
<evidence type="ECO:0000313" key="1">
    <source>
        <dbReference type="EMBL" id="CAD8748890.1"/>
    </source>
</evidence>
<name>A0A7S0XZB5_HEMAN</name>
<protein>
    <recommendedName>
        <fullName evidence="2">Reverse transcriptase Ty1/copia-type domain-containing protein</fullName>
    </recommendedName>
</protein>
<accession>A0A7S0XZB5</accession>
<gene>
    <name evidence="1" type="ORF">HAND1043_LOCUS15387</name>
</gene>
<organism evidence="1">
    <name type="scientific">Hemiselmis andersenii</name>
    <name type="common">Cryptophyte alga</name>
    <dbReference type="NCBI Taxonomy" id="464988"/>
    <lineage>
        <taxon>Eukaryota</taxon>
        <taxon>Cryptophyceae</taxon>
        <taxon>Cryptomonadales</taxon>
        <taxon>Hemiselmidaceae</taxon>
        <taxon>Hemiselmis</taxon>
    </lineage>
</organism>
<sequence>MEIYGSLLYAAVSTRPDIAKAMTALGRFMANPGPAHVIAIKRVLRYVAGTLDRGLEYTNKPWLVEALGNEVPPHEIINFTDSDWAGDIDTRNSTSATCTFVAGGPVSWLAKLQHIQAQSSGESEYIAMGDGAKDLMYVRNALRELRFYPAFGPTKMLVDSSAALGIASRPGINNKTKHIALRYHFVRHHIADGEIAPVKCDTLLKAADVLTKAVDRKTFQRLAPMLVKSVKRDAVTKSSGADPV</sequence>
<dbReference type="EMBL" id="HBFK01025061">
    <property type="protein sequence ID" value="CAD8748890.1"/>
    <property type="molecule type" value="Transcribed_RNA"/>
</dbReference>
<evidence type="ECO:0008006" key="2">
    <source>
        <dbReference type="Google" id="ProtNLM"/>
    </source>
</evidence>